<comment type="function">
    <text evidence="8">Required for endonucleolytic cleavage during polyadenylation-dependent pre-mRNA 3'-end formation.</text>
</comment>
<feature type="binding site" evidence="8">
    <location>
        <begin position="116"/>
        <end position="121"/>
    </location>
    <ligand>
        <name>ATP</name>
        <dbReference type="ChEBI" id="CHEBI:30616"/>
    </ligand>
</feature>
<dbReference type="EMBL" id="BTCM01000007">
    <property type="protein sequence ID" value="GMK59137.1"/>
    <property type="molecule type" value="Genomic_DNA"/>
</dbReference>
<reference evidence="12" key="2">
    <citation type="submission" date="2023-06" db="EMBL/GenBank/DDBJ databases">
        <authorList>
            <person name="Kobayashi Y."/>
            <person name="Kayamori A."/>
            <person name="Aoki K."/>
            <person name="Shiwa Y."/>
            <person name="Fujita N."/>
            <person name="Sugita T."/>
            <person name="Iwasaki W."/>
            <person name="Tanaka N."/>
            <person name="Takashima M."/>
        </authorList>
    </citation>
    <scope>NUCLEOTIDE SEQUENCE</scope>
    <source>
        <strain evidence="12">HIS016</strain>
    </source>
</reference>
<keyword evidence="6 8" id="KW-0067">ATP-binding</keyword>
<evidence type="ECO:0000259" key="10">
    <source>
        <dbReference type="Pfam" id="PF16573"/>
    </source>
</evidence>
<dbReference type="AlphaFoldDB" id="A0AAD3YEM1"/>
<dbReference type="GO" id="GO:0005849">
    <property type="term" value="C:mRNA cleavage factor complex"/>
    <property type="evidence" value="ECO:0007669"/>
    <property type="project" value="UniProtKB-UniRule"/>
</dbReference>
<dbReference type="GO" id="GO:0006388">
    <property type="term" value="P:tRNA splicing, via endonucleolytic cleavage and ligation"/>
    <property type="evidence" value="ECO:0007669"/>
    <property type="project" value="TreeGrafter"/>
</dbReference>
<protein>
    <recommendedName>
        <fullName evidence="3">Polynucleotide 5'-hydroxyl-kinase GRC3</fullName>
    </recommendedName>
    <alternativeName>
        <fullName evidence="2">Polynucleotide 5'-hydroxyl-kinase grc3</fullName>
    </alternativeName>
</protein>
<evidence type="ECO:0000313" key="13">
    <source>
        <dbReference type="Proteomes" id="UP001222932"/>
    </source>
</evidence>
<dbReference type="Gene3D" id="2.40.30.330">
    <property type="entry name" value="Pre-mRNA cleavage complex subunit Clp1, C-terminal domain"/>
    <property type="match status" value="1"/>
</dbReference>
<evidence type="ECO:0000256" key="3">
    <source>
        <dbReference type="ARBA" id="ARBA00019824"/>
    </source>
</evidence>
<keyword evidence="5 8" id="KW-0547">Nucleotide-binding</keyword>
<feature type="binding site" evidence="8">
    <location>
        <position position="13"/>
    </location>
    <ligand>
        <name>ATP</name>
        <dbReference type="ChEBI" id="CHEBI:30616"/>
    </ligand>
</feature>
<comment type="subunit">
    <text evidence="8">Component of a pre-mRNA cleavage factor complex. Interacts directly with PCF11.</text>
</comment>
<name>A0AAD3YEM1_9TREE</name>
<evidence type="ECO:0000256" key="8">
    <source>
        <dbReference type="HAMAP-Rule" id="MF_03035"/>
    </source>
</evidence>
<dbReference type="HAMAP" id="MF_03035">
    <property type="entry name" value="Clp1"/>
    <property type="match status" value="1"/>
</dbReference>
<evidence type="ECO:0000256" key="1">
    <source>
        <dbReference type="ARBA" id="ARBA00004123"/>
    </source>
</evidence>
<evidence type="ECO:0000259" key="9">
    <source>
        <dbReference type="Pfam" id="PF06807"/>
    </source>
</evidence>
<keyword evidence="13" id="KW-1185">Reference proteome</keyword>
<feature type="binding site" evidence="8">
    <location>
        <position position="54"/>
    </location>
    <ligand>
        <name>ATP</name>
        <dbReference type="ChEBI" id="CHEBI:30616"/>
    </ligand>
</feature>
<dbReference type="InterPro" id="IPR027417">
    <property type="entry name" value="P-loop_NTPase"/>
</dbReference>
<dbReference type="Proteomes" id="UP001222932">
    <property type="component" value="Unassembled WGS sequence"/>
</dbReference>
<organism evidence="12 13">
    <name type="scientific">Cutaneotrichosporon spelunceum</name>
    <dbReference type="NCBI Taxonomy" id="1672016"/>
    <lineage>
        <taxon>Eukaryota</taxon>
        <taxon>Fungi</taxon>
        <taxon>Dikarya</taxon>
        <taxon>Basidiomycota</taxon>
        <taxon>Agaricomycotina</taxon>
        <taxon>Tremellomycetes</taxon>
        <taxon>Trichosporonales</taxon>
        <taxon>Trichosporonaceae</taxon>
        <taxon>Cutaneotrichosporon</taxon>
    </lineage>
</organism>
<proteinExistence type="inferred from homology"/>
<dbReference type="InterPro" id="IPR032324">
    <property type="entry name" value="Clp1_N"/>
</dbReference>
<evidence type="ECO:0000256" key="2">
    <source>
        <dbReference type="ARBA" id="ARBA00018706"/>
    </source>
</evidence>
<evidence type="ECO:0000256" key="7">
    <source>
        <dbReference type="ARBA" id="ARBA00023242"/>
    </source>
</evidence>
<sequence length="510" mass="55143">MEEAHVDLEPGSEWRFELEADENVAVRVHSPDPVYINGEELPPTTWYPLYRYTKGAIYAPTAARIEVTSLPASQYTSTSTIQPHLHSLHLALERLRILARRGNERGPRVMFLGPPSSGKTTVAKSLVNMALGTGLGWNVAVAGLDPNSPANLIPGTLSLSTPTHPLPSHHLAHPFGAPPASLPSNTQSADVPTLGWWYGALEPTSRGTPIWHKLVACMAEAWRARCAEDPNVSHSGLFIDAPSSFANPATGQTKEDRSRYPLLRAAVESFDVDLVIVIGLEKLTIELQRLLPQSVKVVQLPKSGGVVDVDDAHRELVHAAQVRNYFYGEPSLPSQLSGLVGRTTPLGLQLSPHSFQIGWDTLHVLRVGEGSAAPSSALPLGSSHILSPTRLTRVDPGGPAHVVRLLNTVLAIVAITPEDRVDKVETEVKVEVKEEVEGEDVPDAVAGAVDLEEDEVPFREEIGWREVLGFVVITAIDTQRKKYTILSPSPGRLPSTVALAGHGIEWVDSA</sequence>
<dbReference type="Pfam" id="PF06807">
    <property type="entry name" value="Clp1"/>
    <property type="match status" value="1"/>
</dbReference>
<dbReference type="InterPro" id="IPR038238">
    <property type="entry name" value="Clp1_C_sf"/>
</dbReference>
<gene>
    <name evidence="8 12" type="primary">CLP1</name>
    <name evidence="12" type="ORF">CspeluHIS016_0701520</name>
</gene>
<dbReference type="Gene3D" id="2.60.120.1030">
    <property type="entry name" value="Clp1, DNA binding domain"/>
    <property type="match status" value="1"/>
</dbReference>
<dbReference type="Pfam" id="PF16573">
    <property type="entry name" value="CLP1_N"/>
    <property type="match status" value="1"/>
</dbReference>
<evidence type="ECO:0000313" key="12">
    <source>
        <dbReference type="EMBL" id="GMK59137.1"/>
    </source>
</evidence>
<dbReference type="PANTHER" id="PTHR12755">
    <property type="entry name" value="CLEAVAGE/POLYADENYLATION FACTOR IA SUBUNIT CLP1P"/>
    <property type="match status" value="1"/>
</dbReference>
<evidence type="ECO:0000256" key="5">
    <source>
        <dbReference type="ARBA" id="ARBA00022741"/>
    </source>
</evidence>
<dbReference type="InterPro" id="IPR010655">
    <property type="entry name" value="Clp1_C"/>
</dbReference>
<dbReference type="Pfam" id="PF16575">
    <property type="entry name" value="CLP1_P"/>
    <property type="match status" value="1"/>
</dbReference>
<keyword evidence="7 8" id="KW-0539">Nucleus</keyword>
<evidence type="ECO:0000259" key="11">
    <source>
        <dbReference type="Pfam" id="PF16575"/>
    </source>
</evidence>
<dbReference type="InterPro" id="IPR038239">
    <property type="entry name" value="Clp1_N_sf"/>
</dbReference>
<reference evidence="12" key="1">
    <citation type="journal article" date="2023" name="BMC Genomics">
        <title>Chromosome-level genome assemblies of Cutaneotrichosporon spp. (Trichosporonales, Basidiomycota) reveal imbalanced evolution between nucleotide sequences and chromosome synteny.</title>
        <authorList>
            <person name="Kobayashi Y."/>
            <person name="Kayamori A."/>
            <person name="Aoki K."/>
            <person name="Shiwa Y."/>
            <person name="Matsutani M."/>
            <person name="Fujita N."/>
            <person name="Sugita T."/>
            <person name="Iwasaki W."/>
            <person name="Tanaka N."/>
            <person name="Takashima M."/>
        </authorList>
    </citation>
    <scope>NUCLEOTIDE SEQUENCE</scope>
    <source>
        <strain evidence="12">HIS016</strain>
    </source>
</reference>
<feature type="domain" description="Clp1 P-loop" evidence="11">
    <location>
        <begin position="113"/>
        <end position="328"/>
    </location>
</feature>
<dbReference type="InterPro" id="IPR045116">
    <property type="entry name" value="Clp1/Grc3"/>
</dbReference>
<dbReference type="InterPro" id="IPR032319">
    <property type="entry name" value="CLP1_P"/>
</dbReference>
<dbReference type="GO" id="GO:0031124">
    <property type="term" value="P:mRNA 3'-end processing"/>
    <property type="evidence" value="ECO:0007669"/>
    <property type="project" value="UniProtKB-UniRule"/>
</dbReference>
<keyword evidence="4 8" id="KW-0507">mRNA processing</keyword>
<dbReference type="Gene3D" id="3.40.50.300">
    <property type="entry name" value="P-loop containing nucleotide triphosphate hydrolases"/>
    <property type="match status" value="1"/>
</dbReference>
<comment type="similarity">
    <text evidence="8">Belongs to the Clp1 family. Clp1 subfamily.</text>
</comment>
<dbReference type="GO" id="GO:0005524">
    <property type="term" value="F:ATP binding"/>
    <property type="evidence" value="ECO:0007669"/>
    <property type="project" value="UniProtKB-UniRule"/>
</dbReference>
<comment type="subcellular location">
    <subcellularLocation>
        <location evidence="1 8">Nucleus</location>
    </subcellularLocation>
</comment>
<dbReference type="PANTHER" id="PTHR12755:SF6">
    <property type="entry name" value="POLYRIBONUCLEOTIDE 5'-HYDROXYL-KINASE CLP1"/>
    <property type="match status" value="1"/>
</dbReference>
<evidence type="ECO:0000256" key="6">
    <source>
        <dbReference type="ARBA" id="ARBA00022840"/>
    </source>
</evidence>
<dbReference type="InterPro" id="IPR028606">
    <property type="entry name" value="Clp1"/>
</dbReference>
<dbReference type="SUPFAM" id="SSF52540">
    <property type="entry name" value="P-loop containing nucleoside triphosphate hydrolases"/>
    <property type="match status" value="1"/>
</dbReference>
<feature type="domain" description="Clp1 N-terminal" evidence="10">
    <location>
        <begin position="8"/>
        <end position="97"/>
    </location>
</feature>
<accession>A0AAD3YEM1</accession>
<feature type="domain" description="Clp1 C-terminal" evidence="9">
    <location>
        <begin position="350"/>
        <end position="507"/>
    </location>
</feature>
<evidence type="ECO:0000256" key="4">
    <source>
        <dbReference type="ARBA" id="ARBA00022664"/>
    </source>
</evidence>
<dbReference type="GO" id="GO:0051731">
    <property type="term" value="F:polynucleotide 5'-hydroxyl-kinase activity"/>
    <property type="evidence" value="ECO:0007669"/>
    <property type="project" value="InterPro"/>
</dbReference>
<comment type="caution">
    <text evidence="12">The sequence shown here is derived from an EMBL/GenBank/DDBJ whole genome shotgun (WGS) entry which is preliminary data.</text>
</comment>